<proteinExistence type="predicted"/>
<gene>
    <name evidence="1" type="ORF">SAMN05428971_0655</name>
</gene>
<sequence length="91" mass="10267">MSSIKLTVKRLYQIRDERMVNTKATARVYCGDRLIATEEITGMTESPVSKYLHAEGAAGETVRVEWDCEGIAEMTVTEIERCPCCQHNEPD</sequence>
<protein>
    <submittedName>
        <fullName evidence="1">Uncharacterized protein</fullName>
    </submittedName>
</protein>
<evidence type="ECO:0000313" key="1">
    <source>
        <dbReference type="EMBL" id="SFN23526.1"/>
    </source>
</evidence>
<dbReference type="OrthoDB" id="6539735at2"/>
<name>A0A1I4XDC5_9GAMM</name>
<dbReference type="RefSeq" id="WP_090959971.1">
    <property type="nucleotide sequence ID" value="NZ_FOVG01000001.1"/>
</dbReference>
<organism evidence="1 2">
    <name type="scientific">Candidatus Pantoea varia</name>
    <dbReference type="NCBI Taxonomy" id="1881036"/>
    <lineage>
        <taxon>Bacteria</taxon>
        <taxon>Pseudomonadati</taxon>
        <taxon>Pseudomonadota</taxon>
        <taxon>Gammaproteobacteria</taxon>
        <taxon>Enterobacterales</taxon>
        <taxon>Erwiniaceae</taxon>
        <taxon>Pantoea</taxon>
    </lineage>
</organism>
<evidence type="ECO:0000313" key="2">
    <source>
        <dbReference type="Proteomes" id="UP000198968"/>
    </source>
</evidence>
<dbReference type="EMBL" id="FOVG01000001">
    <property type="protein sequence ID" value="SFN23526.1"/>
    <property type="molecule type" value="Genomic_DNA"/>
</dbReference>
<reference evidence="2" key="1">
    <citation type="submission" date="2016-10" db="EMBL/GenBank/DDBJ databases">
        <authorList>
            <person name="Varghese N."/>
            <person name="Submissions S."/>
        </authorList>
    </citation>
    <scope>NUCLEOTIDE SEQUENCE [LARGE SCALE GENOMIC DNA]</scope>
    <source>
        <strain evidence="2">OV426</strain>
    </source>
</reference>
<dbReference type="AlphaFoldDB" id="A0A1I4XDC5"/>
<keyword evidence="2" id="KW-1185">Reference proteome</keyword>
<accession>A0A1I4XDC5</accession>
<dbReference type="Proteomes" id="UP000198968">
    <property type="component" value="Unassembled WGS sequence"/>
</dbReference>